<dbReference type="Pfam" id="PF07556">
    <property type="entry name" value="DUF1538"/>
    <property type="match status" value="1"/>
</dbReference>
<dbReference type="RefSeq" id="WP_105960038.1">
    <property type="nucleotide sequence ID" value="NZ_PVNS01000014.1"/>
</dbReference>
<sequence>MNDVYEQFKEVVMAVLPLAAVVIILQYTLIGLPPELFFRFLAGVVMVGLGLFLFLVGVHIGLLPIGEMIGAALPKTNKVWLILSAAFVLGVVVTIAEPDVRVLANQIDDVSEGAIGSWTLILSVSLGVGIFVLMSMVRTLFNVPLKYLLLGGYTLVGLLALVTPPSFLPISFDAGGVTTGPMTVPFILALGVGVTSVLQGKSSSSEGFGIVALASIGPIIAVMLLGVVYG</sequence>
<feature type="transmembrane region" description="Helical" evidence="1">
    <location>
        <begin position="147"/>
        <end position="168"/>
    </location>
</feature>
<gene>
    <name evidence="2" type="ORF">C6I21_13680</name>
</gene>
<feature type="transmembrane region" description="Helical" evidence="1">
    <location>
        <begin position="36"/>
        <end position="58"/>
    </location>
</feature>
<keyword evidence="1" id="KW-0812">Transmembrane</keyword>
<dbReference type="AlphaFoldDB" id="A0A2P6ME44"/>
<comment type="caution">
    <text evidence="2">The sequence shown here is derived from an EMBL/GenBank/DDBJ whole genome shotgun (WGS) entry which is preliminary data.</text>
</comment>
<evidence type="ECO:0000313" key="3">
    <source>
        <dbReference type="Proteomes" id="UP000243650"/>
    </source>
</evidence>
<dbReference type="EMBL" id="PVNS01000014">
    <property type="protein sequence ID" value="PRO64547.1"/>
    <property type="molecule type" value="Genomic_DNA"/>
</dbReference>
<organism evidence="2 3">
    <name type="scientific">Alkalicoccus urumqiensis</name>
    <name type="common">Bacillus urumqiensis</name>
    <dbReference type="NCBI Taxonomy" id="1548213"/>
    <lineage>
        <taxon>Bacteria</taxon>
        <taxon>Bacillati</taxon>
        <taxon>Bacillota</taxon>
        <taxon>Bacilli</taxon>
        <taxon>Bacillales</taxon>
        <taxon>Bacillaceae</taxon>
        <taxon>Alkalicoccus</taxon>
    </lineage>
</organism>
<keyword evidence="1" id="KW-1133">Transmembrane helix</keyword>
<keyword evidence="3" id="KW-1185">Reference proteome</keyword>
<protein>
    <submittedName>
        <fullName evidence="2">DUF1538 domain-containing protein</fullName>
    </submittedName>
</protein>
<keyword evidence="1" id="KW-0472">Membrane</keyword>
<dbReference type="Proteomes" id="UP000243650">
    <property type="component" value="Unassembled WGS sequence"/>
</dbReference>
<reference evidence="2 3" key="1">
    <citation type="submission" date="2018-03" db="EMBL/GenBank/DDBJ databases">
        <title>Bacillus urumqiensis sp. nov., a moderately haloalkaliphilic bacterium isolated from a salt lake.</title>
        <authorList>
            <person name="Zhao B."/>
            <person name="Liao Z."/>
        </authorList>
    </citation>
    <scope>NUCLEOTIDE SEQUENCE [LARGE SCALE GENOMIC DNA]</scope>
    <source>
        <strain evidence="2 3">BZ-SZ-XJ18</strain>
    </source>
</reference>
<name>A0A2P6ME44_ALKUR</name>
<feature type="transmembrane region" description="Helical" evidence="1">
    <location>
        <begin position="12"/>
        <end position="30"/>
    </location>
</feature>
<feature type="transmembrane region" description="Helical" evidence="1">
    <location>
        <begin position="210"/>
        <end position="229"/>
    </location>
</feature>
<evidence type="ECO:0000256" key="1">
    <source>
        <dbReference type="SAM" id="Phobius"/>
    </source>
</evidence>
<proteinExistence type="predicted"/>
<dbReference type="InterPro" id="IPR011435">
    <property type="entry name" value="UmpAB"/>
</dbReference>
<evidence type="ECO:0000313" key="2">
    <source>
        <dbReference type="EMBL" id="PRO64547.1"/>
    </source>
</evidence>
<dbReference type="OrthoDB" id="9805989at2"/>
<feature type="transmembrane region" description="Helical" evidence="1">
    <location>
        <begin position="180"/>
        <end position="198"/>
    </location>
</feature>
<accession>A0A2P6ME44</accession>
<feature type="transmembrane region" description="Helical" evidence="1">
    <location>
        <begin position="116"/>
        <end position="135"/>
    </location>
</feature>
<feature type="transmembrane region" description="Helical" evidence="1">
    <location>
        <begin position="79"/>
        <end position="96"/>
    </location>
</feature>